<keyword evidence="2" id="KW-0547">Nucleotide-binding</keyword>
<dbReference type="InterPro" id="IPR013563">
    <property type="entry name" value="Oligopep_ABC_C"/>
</dbReference>
<accession>A0A7C4JJJ7</accession>
<dbReference type="SMART" id="SM00382">
    <property type="entry name" value="AAA"/>
    <property type="match status" value="1"/>
</dbReference>
<protein>
    <submittedName>
        <fullName evidence="6">ABC transporter ATP-binding protein</fullName>
    </submittedName>
</protein>
<gene>
    <name evidence="6" type="ORF">ENU08_03150</name>
    <name evidence="5" type="ORF">ENU41_08375</name>
</gene>
<dbReference type="AlphaFoldDB" id="A0A7C4JJJ7"/>
<evidence type="ECO:0000313" key="5">
    <source>
        <dbReference type="EMBL" id="HGQ36669.1"/>
    </source>
</evidence>
<dbReference type="GO" id="GO:0005524">
    <property type="term" value="F:ATP binding"/>
    <property type="evidence" value="ECO:0007669"/>
    <property type="project" value="UniProtKB-KW"/>
</dbReference>
<comment type="caution">
    <text evidence="6">The sequence shown here is derived from an EMBL/GenBank/DDBJ whole genome shotgun (WGS) entry which is preliminary data.</text>
</comment>
<keyword evidence="1" id="KW-0813">Transport</keyword>
<name>A0A7C4JJJ7_9CREN</name>
<proteinExistence type="predicted"/>
<dbReference type="GO" id="GO:0015833">
    <property type="term" value="P:peptide transport"/>
    <property type="evidence" value="ECO:0007669"/>
    <property type="project" value="InterPro"/>
</dbReference>
<dbReference type="SUPFAM" id="SSF52540">
    <property type="entry name" value="P-loop containing nucleoside triphosphate hydrolases"/>
    <property type="match status" value="1"/>
</dbReference>
<dbReference type="NCBIfam" id="TIGR01727">
    <property type="entry name" value="oligo_HPY"/>
    <property type="match status" value="1"/>
</dbReference>
<dbReference type="EMBL" id="DTBD01000023">
    <property type="protein sequence ID" value="HGQ64220.1"/>
    <property type="molecule type" value="Genomic_DNA"/>
</dbReference>
<dbReference type="Gene3D" id="3.40.50.300">
    <property type="entry name" value="P-loop containing nucleotide triphosphate hydrolases"/>
    <property type="match status" value="1"/>
</dbReference>
<dbReference type="InterPro" id="IPR027417">
    <property type="entry name" value="P-loop_NTPase"/>
</dbReference>
<feature type="domain" description="ABC transporter" evidence="4">
    <location>
        <begin position="19"/>
        <end position="275"/>
    </location>
</feature>
<dbReference type="CDD" id="cd03257">
    <property type="entry name" value="ABC_NikE_OppD_transporters"/>
    <property type="match status" value="1"/>
</dbReference>
<evidence type="ECO:0000256" key="3">
    <source>
        <dbReference type="ARBA" id="ARBA00022840"/>
    </source>
</evidence>
<evidence type="ECO:0000256" key="1">
    <source>
        <dbReference type="ARBA" id="ARBA00022448"/>
    </source>
</evidence>
<keyword evidence="3 6" id="KW-0067">ATP-binding</keyword>
<organism evidence="6">
    <name type="scientific">Ignisphaera aggregans</name>
    <dbReference type="NCBI Taxonomy" id="334771"/>
    <lineage>
        <taxon>Archaea</taxon>
        <taxon>Thermoproteota</taxon>
        <taxon>Thermoprotei</taxon>
        <taxon>Desulfurococcales</taxon>
        <taxon>Desulfurococcaceae</taxon>
        <taxon>Ignisphaera</taxon>
    </lineage>
</organism>
<evidence type="ECO:0000259" key="4">
    <source>
        <dbReference type="PROSITE" id="PS50893"/>
    </source>
</evidence>
<sequence>MINIPLNDNTENKTRKPLLCVRNLRGGYGTLSGYFRAIDNVNLDLYPREILGIVGESGSGKSTLLKLIAGGKCISPLLLEGGNIVIENIDLASLPCDELRRCVKEKKIIYVPQSAFDALYPYKRIWSFYVDLLKEYYGEKIDKRFEEQEKINLAGYFEVVGLDSTLLNKYPFELSGGMRQRVVITIASSLKPSVILLDEPTSALDVVTQKKVLQMIADIFAKEHVKSVIISSHDIATLKQIVHRLYVMYCGKIVEFADSNSIIQSPLHPYTTMLIESLKVFEESKQEKRGKVLYRDLAVEYSAYAMNRCRFYPRCPYSSPICEKEEPPLIEVGTDHWVSCWLYIKR</sequence>
<evidence type="ECO:0000256" key="2">
    <source>
        <dbReference type="ARBA" id="ARBA00022741"/>
    </source>
</evidence>
<dbReference type="Pfam" id="PF08352">
    <property type="entry name" value="oligo_HPY"/>
    <property type="match status" value="1"/>
</dbReference>
<dbReference type="InterPro" id="IPR003593">
    <property type="entry name" value="AAA+_ATPase"/>
</dbReference>
<dbReference type="InterPro" id="IPR003439">
    <property type="entry name" value="ABC_transporter-like_ATP-bd"/>
</dbReference>
<evidence type="ECO:0000313" key="6">
    <source>
        <dbReference type="EMBL" id="HGQ64220.1"/>
    </source>
</evidence>
<dbReference type="EMBL" id="DTCK01000044">
    <property type="protein sequence ID" value="HGQ36669.1"/>
    <property type="molecule type" value="Genomic_DNA"/>
</dbReference>
<reference evidence="6" key="1">
    <citation type="journal article" date="2020" name="mSystems">
        <title>Genome- and Community-Level Interaction Insights into Carbon Utilization and Element Cycling Functions of Hydrothermarchaeota in Hydrothermal Sediment.</title>
        <authorList>
            <person name="Zhou Z."/>
            <person name="Liu Y."/>
            <person name="Xu W."/>
            <person name="Pan J."/>
            <person name="Luo Z.H."/>
            <person name="Li M."/>
        </authorList>
    </citation>
    <scope>NUCLEOTIDE SEQUENCE [LARGE SCALE GENOMIC DNA]</scope>
    <source>
        <strain evidence="6">SpSt-637</strain>
        <strain evidence="5">SpSt-667</strain>
    </source>
</reference>
<dbReference type="Pfam" id="PF00005">
    <property type="entry name" value="ABC_tran"/>
    <property type="match status" value="1"/>
</dbReference>
<dbReference type="PANTHER" id="PTHR43067">
    <property type="entry name" value="OLIGOPEPTIDE/DIPEPTIDE ABC TRANSPORTER, ATPASE SUBUNIT"/>
    <property type="match status" value="1"/>
</dbReference>
<dbReference type="PANTHER" id="PTHR43067:SF3">
    <property type="entry name" value="MALTOSE ABC TRANSPORTER, ATP-BINDING PROTEIN"/>
    <property type="match status" value="1"/>
</dbReference>
<dbReference type="PROSITE" id="PS50893">
    <property type="entry name" value="ABC_TRANSPORTER_2"/>
    <property type="match status" value="1"/>
</dbReference>
<dbReference type="GO" id="GO:0016887">
    <property type="term" value="F:ATP hydrolysis activity"/>
    <property type="evidence" value="ECO:0007669"/>
    <property type="project" value="InterPro"/>
</dbReference>